<dbReference type="PANTHER" id="PTHR36933:SF1">
    <property type="entry name" value="SLL0788 PROTEIN"/>
    <property type="match status" value="1"/>
</dbReference>
<reference evidence="4 5" key="1">
    <citation type="submission" date="2019-06" db="EMBL/GenBank/DDBJ databases">
        <title>Sequencing the genomes of 1000 actinobacteria strains.</title>
        <authorList>
            <person name="Klenk H.-P."/>
        </authorList>
    </citation>
    <scope>NUCLEOTIDE SEQUENCE [LARGE SCALE GENOMIC DNA]</scope>
    <source>
        <strain evidence="4 5">DSM 26477</strain>
    </source>
</reference>
<dbReference type="RefSeq" id="WP_141879677.1">
    <property type="nucleotide sequence ID" value="NZ_VFOM01000001.1"/>
</dbReference>
<dbReference type="Gene3D" id="1.20.1260.10">
    <property type="match status" value="1"/>
</dbReference>
<evidence type="ECO:0000259" key="3">
    <source>
        <dbReference type="Pfam" id="PF03713"/>
    </source>
</evidence>
<keyword evidence="2" id="KW-0732">Signal</keyword>
<feature type="domain" description="DUF305" evidence="3">
    <location>
        <begin position="54"/>
        <end position="194"/>
    </location>
</feature>
<gene>
    <name evidence="4" type="ORF">FB562_0489</name>
</gene>
<dbReference type="PANTHER" id="PTHR36933">
    <property type="entry name" value="SLL0788 PROTEIN"/>
    <property type="match status" value="1"/>
</dbReference>
<evidence type="ECO:0000256" key="2">
    <source>
        <dbReference type="SAM" id="SignalP"/>
    </source>
</evidence>
<name>A0A542YH58_9MICO</name>
<evidence type="ECO:0000256" key="1">
    <source>
        <dbReference type="SAM" id="MobiDB-lite"/>
    </source>
</evidence>
<feature type="compositionally biased region" description="Polar residues" evidence="1">
    <location>
        <begin position="36"/>
        <end position="49"/>
    </location>
</feature>
<dbReference type="AlphaFoldDB" id="A0A542YH58"/>
<dbReference type="OrthoDB" id="26872at2"/>
<dbReference type="InterPro" id="IPR005183">
    <property type="entry name" value="DUF305_CopM-like"/>
</dbReference>
<proteinExistence type="predicted"/>
<feature type="chain" id="PRO_5039037514" evidence="2">
    <location>
        <begin position="21"/>
        <end position="197"/>
    </location>
</feature>
<evidence type="ECO:0000313" key="4">
    <source>
        <dbReference type="EMBL" id="TQL47429.1"/>
    </source>
</evidence>
<feature type="signal peptide" evidence="2">
    <location>
        <begin position="1"/>
        <end position="20"/>
    </location>
</feature>
<evidence type="ECO:0000313" key="5">
    <source>
        <dbReference type="Proteomes" id="UP000317998"/>
    </source>
</evidence>
<protein>
    <submittedName>
        <fullName evidence="4">Uncharacterized protein (DUF305 family)</fullName>
    </submittedName>
</protein>
<sequence length="197" mass="20919">MKIRTLTLATGVLAAALVLAGCSTTGDTGMEGMDHGSSTSPADDSSNAEFNDADVNFAMGMAVHHEQAIEMSETLLAKDGVDERVAALAEDIKAAQAPEIQTMNTWLEEWGADTEMGGMDHGGMMSEDDMAALEQATGPEASSLFLEQMIEHHEGAIQMAQDELDTGTNADALDLAQKIVDDQNAEITEMQQLLDTL</sequence>
<organism evidence="4 5">
    <name type="scientific">Homoserinimonas aerilata</name>
    <dbReference type="NCBI Taxonomy" id="1162970"/>
    <lineage>
        <taxon>Bacteria</taxon>
        <taxon>Bacillati</taxon>
        <taxon>Actinomycetota</taxon>
        <taxon>Actinomycetes</taxon>
        <taxon>Micrococcales</taxon>
        <taxon>Microbacteriaceae</taxon>
        <taxon>Homoserinimonas</taxon>
    </lineage>
</organism>
<keyword evidence="5" id="KW-1185">Reference proteome</keyword>
<dbReference type="Pfam" id="PF03713">
    <property type="entry name" value="DUF305"/>
    <property type="match status" value="1"/>
</dbReference>
<feature type="region of interest" description="Disordered" evidence="1">
    <location>
        <begin position="29"/>
        <end position="50"/>
    </location>
</feature>
<accession>A0A542YH58</accession>
<dbReference type="Proteomes" id="UP000317998">
    <property type="component" value="Unassembled WGS sequence"/>
</dbReference>
<dbReference type="EMBL" id="VFOM01000001">
    <property type="protein sequence ID" value="TQL47429.1"/>
    <property type="molecule type" value="Genomic_DNA"/>
</dbReference>
<dbReference type="PROSITE" id="PS51257">
    <property type="entry name" value="PROKAR_LIPOPROTEIN"/>
    <property type="match status" value="1"/>
</dbReference>
<dbReference type="InterPro" id="IPR012347">
    <property type="entry name" value="Ferritin-like"/>
</dbReference>
<comment type="caution">
    <text evidence="4">The sequence shown here is derived from an EMBL/GenBank/DDBJ whole genome shotgun (WGS) entry which is preliminary data.</text>
</comment>